<dbReference type="PANTHER" id="PTHR33069">
    <property type="entry name" value="CHROMOSOME 7, WHOLE GENOME SHOTGUN SEQUENCE-RELATED"/>
    <property type="match status" value="1"/>
</dbReference>
<dbReference type="VEuPathDB" id="FungiDB:PSTT_02951"/>
<reference evidence="1" key="1">
    <citation type="submission" date="2017-12" db="EMBL/GenBank/DDBJ databases">
        <title>Gene loss provides genomic basis for host adaptation in cereal stripe rust fungi.</title>
        <authorList>
            <person name="Xia C."/>
        </authorList>
    </citation>
    <scope>NUCLEOTIDE SEQUENCE [LARGE SCALE GENOMIC DNA]</scope>
    <source>
        <strain evidence="1">93-210</strain>
    </source>
</reference>
<evidence type="ECO:0000313" key="2">
    <source>
        <dbReference type="Proteomes" id="UP000239156"/>
    </source>
</evidence>
<dbReference type="Proteomes" id="UP000239156">
    <property type="component" value="Unassembled WGS sequence"/>
</dbReference>
<accession>A0A2S4VY72</accession>
<name>A0A2S4VY72_9BASI</name>
<organism evidence="1 2">
    <name type="scientific">Puccinia striiformis</name>
    <dbReference type="NCBI Taxonomy" id="27350"/>
    <lineage>
        <taxon>Eukaryota</taxon>
        <taxon>Fungi</taxon>
        <taxon>Dikarya</taxon>
        <taxon>Basidiomycota</taxon>
        <taxon>Pucciniomycotina</taxon>
        <taxon>Pucciniomycetes</taxon>
        <taxon>Pucciniales</taxon>
        <taxon>Pucciniaceae</taxon>
        <taxon>Puccinia</taxon>
    </lineage>
</organism>
<sequence>NLDTKTLGFQHHFRGGSHRTNAEHPHTSTIHLIQRRRMTKLITVGVLTPQQDLLKQALRSLTDNMEQSAVRLQEITSNPGTVSPDFGIYADRIKTNYVPCLQRQLVQLCDLMFSLSTSDDNPPARLQDAIELSVGIKAIIEQLKLSIILFWGPSESSPSTNTEESSPSPKIEQDLTRFRCHSTEGMIADLFCELLPLFTYYRISFELSKYNPKANLDKVEPQIGWTKLVEDTRAARDWIDYFIRWLNLSDLGILQEHWCKRVQRIDKMLCYAIEWPQKNPGIDHEPMKCSIPIIKLVRMFFTKMAKSTNSEEHPISCMSADQQVALLEATRWFPNILDHFVHDIEIAHIPGPDFDDELAGDLKDSFEEPLDIVVGYLYSKPNQAIPRAQHQPFREWYTMWNDEFELAVKRFHSAYANLIYNSD</sequence>
<gene>
    <name evidence="1" type="ORF">PSTT_02951</name>
</gene>
<protein>
    <submittedName>
        <fullName evidence="1">Uncharacterized protein</fullName>
    </submittedName>
</protein>
<dbReference type="VEuPathDB" id="FungiDB:PSHT_04716"/>
<comment type="caution">
    <text evidence="1">The sequence shown here is derived from an EMBL/GenBank/DDBJ whole genome shotgun (WGS) entry which is preliminary data.</text>
</comment>
<keyword evidence="2" id="KW-1185">Reference proteome</keyword>
<proteinExistence type="predicted"/>
<dbReference type="EMBL" id="PKSL01000018">
    <property type="protein sequence ID" value="POW14438.1"/>
    <property type="molecule type" value="Genomic_DNA"/>
</dbReference>
<feature type="non-terminal residue" evidence="1">
    <location>
        <position position="1"/>
    </location>
</feature>
<dbReference type="VEuPathDB" id="FungiDB:PSHT_04715"/>
<evidence type="ECO:0000313" key="1">
    <source>
        <dbReference type="EMBL" id="POW14438.1"/>
    </source>
</evidence>
<dbReference type="PANTHER" id="PTHR33069:SF3">
    <property type="entry name" value="DYNEIN HEAVY CHAIN TAIL DOMAIN-CONTAINING PROTEIN"/>
    <property type="match status" value="1"/>
</dbReference>
<feature type="non-terminal residue" evidence="1">
    <location>
        <position position="423"/>
    </location>
</feature>
<dbReference type="AlphaFoldDB" id="A0A2S4VY72"/>